<sequence>MRLFRDLLFCGSCALAIGVAGQASAQSAGLSLPPGQIVTGPIVLGQAFCRTTKACVGMIGSPSISNGFDANQYLLNSNPPIVNPLVTPSTLSYTNSTSSPAVVVLTTAPTQYVRFYSGNSILGNFIAGSNMVRGLTPEQVRDVLALPGTPTMEAIVQVPAGTCLLVGTAGPILDAQPPASPVGVWGRGGALQEFIIGKSAVPGCGPGSQPVFLSASSFVNGQPIGAYALAYVPRAGAGNAGAVAFALDHALPPPLFSDMDSIYNALDLLNFGDPAALRSALTQLDGEVYADLPSVSIGVSRMFLDAVRAQTHLARATGAGGLRTWISGLGGGGAIYGNGDLHGVSFSGGGVSVGADYRLTPELLAGVALSYMRSSFGLNGASGSGGLDSFAVISYAGYAAGRFYVDGALGYSYNRFGAGRNIAFPGVTRGASANVYDNVFLSRLEAGYRLPFSEQISATPFASLQGIMAAQNSFAENGAGAINLNVYGRTAASAQSTLGAELTYDLPLRLAKPLSFSARAGWMHDYADVRRSVLANFQGAMGSNFIVNGARWPRDSAAVGARLSLPVDSANIFVRYDGMVASSAAIHSATGGVQIAF</sequence>
<dbReference type="InterPro" id="IPR036709">
    <property type="entry name" value="Autotransporte_beta_dom_sf"/>
</dbReference>
<feature type="chain" id="PRO_5047395540" description="Autotransporter domain-containing protein" evidence="1">
    <location>
        <begin position="26"/>
        <end position="597"/>
    </location>
</feature>
<dbReference type="InterPro" id="IPR006315">
    <property type="entry name" value="OM_autotransptr_brl_dom"/>
</dbReference>
<evidence type="ECO:0000259" key="2">
    <source>
        <dbReference type="PROSITE" id="PS51208"/>
    </source>
</evidence>
<dbReference type="SUPFAM" id="SSF103515">
    <property type="entry name" value="Autotransporter"/>
    <property type="match status" value="1"/>
</dbReference>
<organism evidence="3 4">
    <name type="scientific">Methylocystis iwaonis</name>
    <dbReference type="NCBI Taxonomy" id="2885079"/>
    <lineage>
        <taxon>Bacteria</taxon>
        <taxon>Pseudomonadati</taxon>
        <taxon>Pseudomonadota</taxon>
        <taxon>Alphaproteobacteria</taxon>
        <taxon>Hyphomicrobiales</taxon>
        <taxon>Methylocystaceae</taxon>
        <taxon>Methylocystis</taxon>
    </lineage>
</organism>
<dbReference type="Gene3D" id="2.40.128.130">
    <property type="entry name" value="Autotransporter beta-domain"/>
    <property type="match status" value="1"/>
</dbReference>
<evidence type="ECO:0000313" key="4">
    <source>
        <dbReference type="Proteomes" id="UP001317629"/>
    </source>
</evidence>
<feature type="domain" description="Autotransporter" evidence="2">
    <location>
        <begin position="317"/>
        <end position="597"/>
    </location>
</feature>
<reference evidence="3 4" key="1">
    <citation type="journal article" date="2023" name="Int. J. Syst. Evol. Microbiol.">
        <title>Methylocystis iwaonis sp. nov., a type II methane-oxidizing bacterium from surface soil of a rice paddy field in Japan, and emended description of the genus Methylocystis (ex Whittenbury et al. 1970) Bowman et al. 1993.</title>
        <authorList>
            <person name="Kaise H."/>
            <person name="Sawadogo J.B."/>
            <person name="Alam M.S."/>
            <person name="Ueno C."/>
            <person name="Dianou D."/>
            <person name="Shinjo R."/>
            <person name="Asakawa S."/>
        </authorList>
    </citation>
    <scope>NUCLEOTIDE SEQUENCE [LARGE SCALE GENOMIC DNA]</scope>
    <source>
        <strain evidence="3 4">SS37A-Re</strain>
    </source>
</reference>
<dbReference type="Proteomes" id="UP001317629">
    <property type="component" value="Chromosome"/>
</dbReference>
<keyword evidence="4" id="KW-1185">Reference proteome</keyword>
<proteinExistence type="predicted"/>
<dbReference type="NCBIfam" id="TIGR01414">
    <property type="entry name" value="autotrans_barl"/>
    <property type="match status" value="1"/>
</dbReference>
<evidence type="ECO:0000256" key="1">
    <source>
        <dbReference type="SAM" id="SignalP"/>
    </source>
</evidence>
<dbReference type="InterPro" id="IPR005546">
    <property type="entry name" value="Autotransporte_beta"/>
</dbReference>
<accession>A0ABN6VH53</accession>
<evidence type="ECO:0000313" key="3">
    <source>
        <dbReference type="EMBL" id="BDV33542.1"/>
    </source>
</evidence>
<dbReference type="Pfam" id="PF03797">
    <property type="entry name" value="Autotransporter"/>
    <property type="match status" value="1"/>
</dbReference>
<dbReference type="EMBL" id="AP027142">
    <property type="protein sequence ID" value="BDV33542.1"/>
    <property type="molecule type" value="Genomic_DNA"/>
</dbReference>
<gene>
    <name evidence="3" type="ORF">SS37A_10710</name>
</gene>
<dbReference type="SMART" id="SM00869">
    <property type="entry name" value="Autotransporter"/>
    <property type="match status" value="1"/>
</dbReference>
<feature type="signal peptide" evidence="1">
    <location>
        <begin position="1"/>
        <end position="25"/>
    </location>
</feature>
<protein>
    <recommendedName>
        <fullName evidence="2">Autotransporter domain-containing protein</fullName>
    </recommendedName>
</protein>
<dbReference type="PROSITE" id="PS51208">
    <property type="entry name" value="AUTOTRANSPORTER"/>
    <property type="match status" value="1"/>
</dbReference>
<name>A0ABN6VH53_9HYPH</name>
<keyword evidence="1" id="KW-0732">Signal</keyword>